<evidence type="ECO:0000256" key="4">
    <source>
        <dbReference type="ARBA" id="ARBA00023277"/>
    </source>
</evidence>
<sequence length="638" mass="70304">MNSSRRQFLQFGGVAIGGVVLGDAIAPAGANATPSLPPQAAPQAQAAGFQPPMIRSVNSVRPRDYVRARENFGANAVRYFLTPQSMAASGGMSVAQAWHLQLELLEAGVREAARLGMWVIVDLHQPPNGDRIPFQRPEFWANDGNLDVLIGAWRDIVQRITPYRDYIWGYDLLNEPYNRDELPLGASKWPGWAQAMVDDIRTRDATTPIVLEPGPGALPRGFIENEWIDAGPGYPIKYQGDFPLIDDPRVIYSPHVYDPYPYSHQGLGTFNSAPTTSDWPDKSTYPGMIGDTYWDKDKLRELLAPVRHVELKYRVPIYVGEFSAIRWAPGASNYIRDLIELYDEYGWSWSYHAFAEWHGWDTEFTEQMTSDANRLVARATEPTDRELIVKGYFAANAFLPPGSFPAPANLLANGDLTEDFDRNGLADWWSKGSQATASFVQVDGSPMQKVTCSGPGKGIDQEWIAVTDENRYRLRARFRVDGPGSVRFWHQDATEVNTPVGSGIVADASPTGQFTVRELEFVPSAGAGRTSIRLWANSATTFIVDSVELVDLGPLVEVHPPTTQAVVHDAAHVTFTAAAYDGAAVERTEYRIVGPGTDWQPVPADGLRFSPGDTHIVGYRSIDTAGHTEPARSIVVGA</sequence>
<dbReference type="SUPFAM" id="SSF51445">
    <property type="entry name" value="(Trans)glycosidases"/>
    <property type="match status" value="1"/>
</dbReference>
<keyword evidence="3" id="KW-0136">Cellulose degradation</keyword>
<gene>
    <name evidence="9" type="ORF">EV643_108342</name>
</gene>
<dbReference type="PROSITE" id="PS51318">
    <property type="entry name" value="TAT"/>
    <property type="match status" value="1"/>
</dbReference>
<dbReference type="GO" id="GO:0009986">
    <property type="term" value="C:cell surface"/>
    <property type="evidence" value="ECO:0007669"/>
    <property type="project" value="TreeGrafter"/>
</dbReference>
<dbReference type="RefSeq" id="WP_133801444.1">
    <property type="nucleotide sequence ID" value="NZ_SNWQ01000008.1"/>
</dbReference>
<organism evidence="9 10">
    <name type="scientific">Kribbella caucasensis</name>
    <dbReference type="NCBI Taxonomy" id="2512215"/>
    <lineage>
        <taxon>Bacteria</taxon>
        <taxon>Bacillati</taxon>
        <taxon>Actinomycetota</taxon>
        <taxon>Actinomycetes</taxon>
        <taxon>Propionibacteriales</taxon>
        <taxon>Kribbellaceae</taxon>
        <taxon>Kribbella</taxon>
    </lineage>
</organism>
<evidence type="ECO:0000313" key="9">
    <source>
        <dbReference type="EMBL" id="TDO48025.1"/>
    </source>
</evidence>
<dbReference type="InterPro" id="IPR001547">
    <property type="entry name" value="Glyco_hydro_5"/>
</dbReference>
<dbReference type="Gene3D" id="3.20.20.80">
    <property type="entry name" value="Glycosidases"/>
    <property type="match status" value="1"/>
</dbReference>
<dbReference type="OrthoDB" id="4771662at2"/>
<dbReference type="InterPro" id="IPR017853">
    <property type="entry name" value="GH"/>
</dbReference>
<reference evidence="9 10" key="1">
    <citation type="submission" date="2019-03" db="EMBL/GenBank/DDBJ databases">
        <title>Genomic Encyclopedia of Type Strains, Phase III (KMG-III): the genomes of soil and plant-associated and newly described type strains.</title>
        <authorList>
            <person name="Whitman W."/>
        </authorList>
    </citation>
    <scope>NUCLEOTIDE SEQUENCE [LARGE SCALE GENOMIC DNA]</scope>
    <source>
        <strain evidence="9 10">VKM Ac-2527</strain>
    </source>
</reference>
<evidence type="ECO:0000256" key="7">
    <source>
        <dbReference type="RuleBase" id="RU361153"/>
    </source>
</evidence>
<dbReference type="GO" id="GO:0005576">
    <property type="term" value="C:extracellular region"/>
    <property type="evidence" value="ECO:0007669"/>
    <property type="project" value="TreeGrafter"/>
</dbReference>
<comment type="similarity">
    <text evidence="1 7">Belongs to the glycosyl hydrolase 5 (cellulase A) family.</text>
</comment>
<dbReference type="PANTHER" id="PTHR31297">
    <property type="entry name" value="GLUCAN ENDO-1,6-BETA-GLUCOSIDASE B"/>
    <property type="match status" value="1"/>
</dbReference>
<dbReference type="EMBL" id="SNWQ01000008">
    <property type="protein sequence ID" value="TDO48025.1"/>
    <property type="molecule type" value="Genomic_DNA"/>
</dbReference>
<keyword evidence="5 7" id="KW-0326">Glycosidase</keyword>
<keyword evidence="4" id="KW-0119">Carbohydrate metabolism</keyword>
<evidence type="ECO:0000259" key="8">
    <source>
        <dbReference type="Pfam" id="PF00150"/>
    </source>
</evidence>
<feature type="domain" description="Glycoside hydrolase family 5" evidence="8">
    <location>
        <begin position="64"/>
        <end position="352"/>
    </location>
</feature>
<dbReference type="GO" id="GO:0008422">
    <property type="term" value="F:beta-glucosidase activity"/>
    <property type="evidence" value="ECO:0007669"/>
    <property type="project" value="TreeGrafter"/>
</dbReference>
<accession>A0A4R6KGH1</accession>
<evidence type="ECO:0000256" key="2">
    <source>
        <dbReference type="ARBA" id="ARBA00022801"/>
    </source>
</evidence>
<evidence type="ECO:0000256" key="5">
    <source>
        <dbReference type="ARBA" id="ARBA00023295"/>
    </source>
</evidence>
<dbReference type="PANTHER" id="PTHR31297:SF41">
    <property type="entry name" value="ENDOGLUCANASE, PUTATIVE (AFU_ORTHOLOGUE AFUA_5G01830)-RELATED"/>
    <property type="match status" value="1"/>
</dbReference>
<name>A0A4R6KGH1_9ACTN</name>
<dbReference type="Pfam" id="PF00150">
    <property type="entry name" value="Cellulase"/>
    <property type="match status" value="1"/>
</dbReference>
<dbReference type="Proteomes" id="UP000295388">
    <property type="component" value="Unassembled WGS sequence"/>
</dbReference>
<keyword evidence="6" id="KW-0624">Polysaccharide degradation</keyword>
<proteinExistence type="inferred from homology"/>
<protein>
    <submittedName>
        <fullName evidence="9">Aryl-phospho-beta-D-glucosidase BglC (GH1 family)</fullName>
    </submittedName>
</protein>
<evidence type="ECO:0000256" key="6">
    <source>
        <dbReference type="ARBA" id="ARBA00023326"/>
    </source>
</evidence>
<dbReference type="InterPro" id="IPR006311">
    <property type="entry name" value="TAT_signal"/>
</dbReference>
<evidence type="ECO:0000256" key="3">
    <source>
        <dbReference type="ARBA" id="ARBA00023001"/>
    </source>
</evidence>
<comment type="caution">
    <text evidence="9">The sequence shown here is derived from an EMBL/GenBank/DDBJ whole genome shotgun (WGS) entry which is preliminary data.</text>
</comment>
<keyword evidence="2 7" id="KW-0378">Hydrolase</keyword>
<evidence type="ECO:0000313" key="10">
    <source>
        <dbReference type="Proteomes" id="UP000295388"/>
    </source>
</evidence>
<dbReference type="Gene3D" id="2.60.120.260">
    <property type="entry name" value="Galactose-binding domain-like"/>
    <property type="match status" value="1"/>
</dbReference>
<dbReference type="AlphaFoldDB" id="A0A4R6KGH1"/>
<dbReference type="GO" id="GO:0030245">
    <property type="term" value="P:cellulose catabolic process"/>
    <property type="evidence" value="ECO:0007669"/>
    <property type="project" value="UniProtKB-KW"/>
</dbReference>
<evidence type="ECO:0000256" key="1">
    <source>
        <dbReference type="ARBA" id="ARBA00005641"/>
    </source>
</evidence>
<dbReference type="InterPro" id="IPR050386">
    <property type="entry name" value="Glycosyl_hydrolase_5"/>
</dbReference>
<keyword evidence="10" id="KW-1185">Reference proteome</keyword>